<accession>A0A0P7UF52</accession>
<feature type="region of interest" description="Disordered" evidence="7">
    <location>
        <begin position="496"/>
        <end position="522"/>
    </location>
</feature>
<sequence>MNIFGRIEKRGFAIETIVARGKYLLCWRSLMLLQNESFNPPRYCDTFSMDTWRPYTENLGSEDSRTRGSRPSSEDDVTVFSFLYEQNKTLKEQKMMPCSRNSSMYKSLDRNPSTTSPDLVALESPTHIMKLLSETFSGTPQQDPLELNKKVAPLCGHRTGPLPEDFITPHAESYDKQMFSMDLDFILQPPQPKWTPDSTPETLSYNKPFVEQASPAYSYTNSPSDRYRNEFQFILGAPPAFQHKSSEIPMVYLNKGQFYPITLQGVGAESAAGHSCTKVKTVIMAVFDNDKNPEMQLKCWNHWHARQPTVKQRVIDIGKRGAVSKTVKADYKEVYSSIGNVEEVAFNALSFIWNTAEEAKVYIGINSLSTDFSSQKGVKGLPLNLQIDTYDFSTGNNRLIHRAACQVKVFCDKGAERKMRDEERKRAKRRVKGADSSHSGPANKQSVVSSSIGGDCTYLKSVDDLVAVPVLFIPEMHFSNMQRCGLVGTFQPPSLPGVESHRHPRSWRQGENTEWGKRGASRHPGGVRKVTAVILVSFHMPPWRPTHALTSSVSTAVLLYVRRESEEVFDALMLNSPTLKGLKEAISEKYEMQLESIGKVYKKCKRGIYVNMDNNIIEHYSNHSAFQMDVTEVMGLAQVTLTEL</sequence>
<keyword evidence="3 6" id="KW-0238">DNA-binding</keyword>
<dbReference type="PANTHER" id="PTHR11037:SF6">
    <property type="entry name" value="GRAINYHEAD-LIKE PROTEIN 3 HOMOLOG"/>
    <property type="match status" value="1"/>
</dbReference>
<dbReference type="Pfam" id="PF25416">
    <property type="entry name" value="GRHL1_C"/>
    <property type="match status" value="1"/>
</dbReference>
<name>A0A0P7UF52_SCLFO</name>
<dbReference type="EMBL" id="JARO02005529">
    <property type="protein sequence ID" value="KPP66624.1"/>
    <property type="molecule type" value="Genomic_DNA"/>
</dbReference>
<dbReference type="AlphaFoldDB" id="A0A0P7UF52"/>
<dbReference type="PANTHER" id="PTHR11037">
    <property type="entry name" value="TRANSCRIPTION FACTOR CP2"/>
    <property type="match status" value="1"/>
</dbReference>
<proteinExistence type="predicted"/>
<keyword evidence="4" id="KW-0804">Transcription</keyword>
<protein>
    <submittedName>
        <fullName evidence="9">Grainyhead-like protein 3-like</fullName>
    </submittedName>
</protein>
<dbReference type="GO" id="GO:0000978">
    <property type="term" value="F:RNA polymerase II cis-regulatory region sequence-specific DNA binding"/>
    <property type="evidence" value="ECO:0007669"/>
    <property type="project" value="TreeGrafter"/>
</dbReference>
<evidence type="ECO:0000256" key="7">
    <source>
        <dbReference type="SAM" id="MobiDB-lite"/>
    </source>
</evidence>
<evidence type="ECO:0000256" key="6">
    <source>
        <dbReference type="PROSITE-ProRule" id="PRU01313"/>
    </source>
</evidence>
<dbReference type="GO" id="GO:0001228">
    <property type="term" value="F:DNA-binding transcription activator activity, RNA polymerase II-specific"/>
    <property type="evidence" value="ECO:0007669"/>
    <property type="project" value="TreeGrafter"/>
</dbReference>
<dbReference type="InterPro" id="IPR040167">
    <property type="entry name" value="TF_CP2-like"/>
</dbReference>
<keyword evidence="2" id="KW-0805">Transcription regulation</keyword>
<dbReference type="Proteomes" id="UP000034805">
    <property type="component" value="Unassembled WGS sequence"/>
</dbReference>
<dbReference type="Pfam" id="PF04516">
    <property type="entry name" value="CP2"/>
    <property type="match status" value="1"/>
</dbReference>
<dbReference type="STRING" id="113540.ENSSFOP00015037703"/>
<evidence type="ECO:0000256" key="1">
    <source>
        <dbReference type="ARBA" id="ARBA00004123"/>
    </source>
</evidence>
<keyword evidence="5 6" id="KW-0539">Nucleus</keyword>
<evidence type="ECO:0000256" key="3">
    <source>
        <dbReference type="ARBA" id="ARBA00023125"/>
    </source>
</evidence>
<evidence type="ECO:0000259" key="8">
    <source>
        <dbReference type="PROSITE" id="PS51968"/>
    </source>
</evidence>
<feature type="region of interest" description="Disordered" evidence="7">
    <location>
        <begin position="419"/>
        <end position="451"/>
    </location>
</feature>
<reference evidence="9 10" key="1">
    <citation type="submission" date="2015-08" db="EMBL/GenBank/DDBJ databases">
        <title>The genome of the Asian arowana (Scleropages formosus).</title>
        <authorList>
            <person name="Tan M.H."/>
            <person name="Gan H.M."/>
            <person name="Croft L.J."/>
            <person name="Austin C.M."/>
        </authorList>
    </citation>
    <scope>NUCLEOTIDE SEQUENCE [LARGE SCALE GENOMIC DNA]</scope>
    <source>
        <strain evidence="9">Aro1</strain>
    </source>
</reference>
<dbReference type="InterPro" id="IPR057520">
    <property type="entry name" value="GRHL1/CP2_C"/>
</dbReference>
<evidence type="ECO:0000256" key="5">
    <source>
        <dbReference type="ARBA" id="ARBA00023242"/>
    </source>
</evidence>
<organism evidence="9 10">
    <name type="scientific">Scleropages formosus</name>
    <name type="common">Asian bonytongue</name>
    <name type="synonym">Osteoglossum formosum</name>
    <dbReference type="NCBI Taxonomy" id="113540"/>
    <lineage>
        <taxon>Eukaryota</taxon>
        <taxon>Metazoa</taxon>
        <taxon>Chordata</taxon>
        <taxon>Craniata</taxon>
        <taxon>Vertebrata</taxon>
        <taxon>Euteleostomi</taxon>
        <taxon>Actinopterygii</taxon>
        <taxon>Neopterygii</taxon>
        <taxon>Teleostei</taxon>
        <taxon>Osteoglossocephala</taxon>
        <taxon>Osteoglossomorpha</taxon>
        <taxon>Osteoglossiformes</taxon>
        <taxon>Osteoglossidae</taxon>
        <taxon>Scleropages</taxon>
    </lineage>
</organism>
<evidence type="ECO:0000256" key="2">
    <source>
        <dbReference type="ARBA" id="ARBA00023015"/>
    </source>
</evidence>
<evidence type="ECO:0000313" key="10">
    <source>
        <dbReference type="Proteomes" id="UP000034805"/>
    </source>
</evidence>
<evidence type="ECO:0000313" key="9">
    <source>
        <dbReference type="EMBL" id="KPP66624.1"/>
    </source>
</evidence>
<comment type="caution">
    <text evidence="9">The sequence shown here is derived from an EMBL/GenBank/DDBJ whole genome shotgun (WGS) entry which is preliminary data.</text>
</comment>
<gene>
    <name evidence="9" type="ORF">Z043_114854</name>
</gene>
<feature type="domain" description="Grh/CP2 DB" evidence="8">
    <location>
        <begin position="225"/>
        <end position="473"/>
    </location>
</feature>
<comment type="subcellular location">
    <subcellularLocation>
        <location evidence="1 6">Nucleus</location>
    </subcellularLocation>
</comment>
<dbReference type="InterPro" id="IPR007604">
    <property type="entry name" value="CP2"/>
</dbReference>
<feature type="compositionally biased region" description="Polar residues" evidence="7">
    <location>
        <begin position="436"/>
        <end position="451"/>
    </location>
</feature>
<dbReference type="PROSITE" id="PS51968">
    <property type="entry name" value="GRH_CP2_DB"/>
    <property type="match status" value="1"/>
</dbReference>
<dbReference type="GO" id="GO:0005634">
    <property type="term" value="C:nucleus"/>
    <property type="evidence" value="ECO:0007669"/>
    <property type="project" value="UniProtKB-SubCell"/>
</dbReference>
<evidence type="ECO:0000256" key="4">
    <source>
        <dbReference type="ARBA" id="ARBA00023163"/>
    </source>
</evidence>